<feature type="transmembrane region" description="Helical" evidence="1">
    <location>
        <begin position="113"/>
        <end position="133"/>
    </location>
</feature>
<proteinExistence type="predicted"/>
<comment type="caution">
    <text evidence="2">The sequence shown here is derived from an EMBL/GenBank/DDBJ whole genome shotgun (WGS) entry which is preliminary data.</text>
</comment>
<keyword evidence="1" id="KW-1133">Transmembrane helix</keyword>
<feature type="transmembrane region" description="Helical" evidence="1">
    <location>
        <begin position="62"/>
        <end position="83"/>
    </location>
</feature>
<protein>
    <submittedName>
        <fullName evidence="2">Uncharacterized protein</fullName>
    </submittedName>
</protein>
<evidence type="ECO:0000313" key="2">
    <source>
        <dbReference type="EMBL" id="MFK2903888.1"/>
    </source>
</evidence>
<dbReference type="RefSeq" id="WP_404631843.1">
    <property type="nucleotide sequence ID" value="NZ_JADIKM010000002.1"/>
</dbReference>
<keyword evidence="1" id="KW-0472">Membrane</keyword>
<name>A0ABW8JRX7_9GAMM</name>
<gene>
    <name evidence="2" type="ORF">ISP17_07925</name>
</gene>
<dbReference type="InterPro" id="IPR046289">
    <property type="entry name" value="DUF6326"/>
</dbReference>
<sequence length="144" mass="15558">MAKASTPLDDPKINVKLKLSALWASLMFCYVYGDYFGLYVPGKLAGMLAGRMAPLGAVTPNVLLGTSAMMAVPALMVCLALLLPAAVSRWANGLLGLAYAAILLMTMPGAWSFYVFFGVIEIALSLTIVWTAWRWPRRTPVVES</sequence>
<keyword evidence="3" id="KW-1185">Reference proteome</keyword>
<dbReference type="Pfam" id="PF19851">
    <property type="entry name" value="DUF6326"/>
    <property type="match status" value="1"/>
</dbReference>
<reference evidence="2 3" key="1">
    <citation type="submission" date="2020-10" db="EMBL/GenBank/DDBJ databases">
        <title>Phylogeny of dyella-like bacteria.</title>
        <authorList>
            <person name="Fu J."/>
        </authorList>
    </citation>
    <scope>NUCLEOTIDE SEQUENCE [LARGE SCALE GENOMIC DNA]</scope>
    <source>
        <strain evidence="2 3">Gsoil3046</strain>
    </source>
</reference>
<dbReference type="EMBL" id="JADIKM010000002">
    <property type="protein sequence ID" value="MFK2903888.1"/>
    <property type="molecule type" value="Genomic_DNA"/>
</dbReference>
<organism evidence="2 3">
    <name type="scientific">Dyella ginsengisoli</name>
    <dbReference type="NCBI Taxonomy" id="363848"/>
    <lineage>
        <taxon>Bacteria</taxon>
        <taxon>Pseudomonadati</taxon>
        <taxon>Pseudomonadota</taxon>
        <taxon>Gammaproteobacteria</taxon>
        <taxon>Lysobacterales</taxon>
        <taxon>Rhodanobacteraceae</taxon>
        <taxon>Dyella</taxon>
    </lineage>
</organism>
<feature type="transmembrane region" description="Helical" evidence="1">
    <location>
        <begin position="90"/>
        <end position="107"/>
    </location>
</feature>
<feature type="transmembrane region" description="Helical" evidence="1">
    <location>
        <begin position="21"/>
        <end position="42"/>
    </location>
</feature>
<evidence type="ECO:0000256" key="1">
    <source>
        <dbReference type="SAM" id="Phobius"/>
    </source>
</evidence>
<keyword evidence="1" id="KW-0812">Transmembrane</keyword>
<evidence type="ECO:0000313" key="3">
    <source>
        <dbReference type="Proteomes" id="UP001620460"/>
    </source>
</evidence>
<accession>A0ABW8JRX7</accession>
<dbReference type="Proteomes" id="UP001620460">
    <property type="component" value="Unassembled WGS sequence"/>
</dbReference>